<evidence type="ECO:0000313" key="2">
    <source>
        <dbReference type="Proteomes" id="UP000249016"/>
    </source>
</evidence>
<dbReference type="OrthoDB" id="642439at2"/>
<accession>A0A327NK17</accession>
<organism evidence="1 2">
    <name type="scientific">Spirosoma telluris</name>
    <dbReference type="NCBI Taxonomy" id="2183553"/>
    <lineage>
        <taxon>Bacteria</taxon>
        <taxon>Pseudomonadati</taxon>
        <taxon>Bacteroidota</taxon>
        <taxon>Cytophagia</taxon>
        <taxon>Cytophagales</taxon>
        <taxon>Cytophagaceae</taxon>
        <taxon>Spirosoma</taxon>
    </lineage>
</organism>
<dbReference type="AlphaFoldDB" id="A0A327NK17"/>
<reference evidence="1 2" key="1">
    <citation type="submission" date="2018-06" db="EMBL/GenBank/DDBJ databases">
        <title>Spirosoma sp. HMF3257 Genome sequencing and assembly.</title>
        <authorList>
            <person name="Kang H."/>
            <person name="Cha I."/>
            <person name="Kim H."/>
            <person name="Kang J."/>
            <person name="Joh K."/>
        </authorList>
    </citation>
    <scope>NUCLEOTIDE SEQUENCE [LARGE SCALE GENOMIC DNA]</scope>
    <source>
        <strain evidence="1 2">HMF3257</strain>
    </source>
</reference>
<evidence type="ECO:0000313" key="1">
    <source>
        <dbReference type="EMBL" id="RAI75125.1"/>
    </source>
</evidence>
<sequence>MVALEPGAFLGDAVDSFQDNGLRLNRTAYLPDQPTGMMHCHQNAHISLVLQGVTWKKGEQLNRSVPQAV</sequence>
<protein>
    <recommendedName>
        <fullName evidence="3">Cupin domain-containing protein</fullName>
    </recommendedName>
</protein>
<dbReference type="Proteomes" id="UP000249016">
    <property type="component" value="Unassembled WGS sequence"/>
</dbReference>
<proteinExistence type="predicted"/>
<evidence type="ECO:0008006" key="3">
    <source>
        <dbReference type="Google" id="ProtNLM"/>
    </source>
</evidence>
<gene>
    <name evidence="1" type="ORF">HMF3257_14640</name>
</gene>
<dbReference type="EMBL" id="QLII01000001">
    <property type="protein sequence ID" value="RAI75125.1"/>
    <property type="molecule type" value="Genomic_DNA"/>
</dbReference>
<keyword evidence="2" id="KW-1185">Reference proteome</keyword>
<comment type="caution">
    <text evidence="1">The sequence shown here is derived from an EMBL/GenBank/DDBJ whole genome shotgun (WGS) entry which is preliminary data.</text>
</comment>
<dbReference type="RefSeq" id="WP_111343184.1">
    <property type="nucleotide sequence ID" value="NZ_QLII01000001.1"/>
</dbReference>
<name>A0A327NK17_9BACT</name>